<organism evidence="1">
    <name type="scientific">marine metagenome</name>
    <dbReference type="NCBI Taxonomy" id="408172"/>
    <lineage>
        <taxon>unclassified sequences</taxon>
        <taxon>metagenomes</taxon>
        <taxon>ecological metagenomes</taxon>
    </lineage>
</organism>
<dbReference type="EMBL" id="UINC01180288">
    <property type="protein sequence ID" value="SVD89406.1"/>
    <property type="molecule type" value="Genomic_DNA"/>
</dbReference>
<proteinExistence type="predicted"/>
<evidence type="ECO:0000313" key="1">
    <source>
        <dbReference type="EMBL" id="SVD89406.1"/>
    </source>
</evidence>
<dbReference type="AlphaFoldDB" id="A0A382Z1Q7"/>
<sequence length="75" mass="8565">MAGKKISVEFDVQKDLVDMLEFAAEKYQLGDKSKALRCLLDFAATDGDWDIIFKQIRCIRCAPDGGWKKEEHEAK</sequence>
<gene>
    <name evidence="1" type="ORF">METZ01_LOCUS442260</name>
</gene>
<name>A0A382Z1Q7_9ZZZZ</name>
<reference evidence="1" key="1">
    <citation type="submission" date="2018-05" db="EMBL/GenBank/DDBJ databases">
        <authorList>
            <person name="Lanie J.A."/>
            <person name="Ng W.-L."/>
            <person name="Kazmierczak K.M."/>
            <person name="Andrzejewski T.M."/>
            <person name="Davidsen T.M."/>
            <person name="Wayne K.J."/>
            <person name="Tettelin H."/>
            <person name="Glass J.I."/>
            <person name="Rusch D."/>
            <person name="Podicherti R."/>
            <person name="Tsui H.-C.T."/>
            <person name="Winkler M.E."/>
        </authorList>
    </citation>
    <scope>NUCLEOTIDE SEQUENCE</scope>
</reference>
<evidence type="ECO:0008006" key="2">
    <source>
        <dbReference type="Google" id="ProtNLM"/>
    </source>
</evidence>
<protein>
    <recommendedName>
        <fullName evidence="2">Ribbon-helix-helix protein CopG domain-containing protein</fullName>
    </recommendedName>
</protein>
<accession>A0A382Z1Q7</accession>